<evidence type="ECO:0000313" key="3">
    <source>
        <dbReference type="EMBL" id="CAD7275678.1"/>
    </source>
</evidence>
<name>A0A7R9BHY2_9CRUS</name>
<proteinExistence type="predicted"/>
<evidence type="ECO:0000256" key="1">
    <source>
        <dbReference type="SAM" id="Coils"/>
    </source>
</evidence>
<evidence type="ECO:0000313" key="4">
    <source>
        <dbReference type="Proteomes" id="UP000678499"/>
    </source>
</evidence>
<sequence>MPKNQSKSLCCLPHVSSGSAQFLTPPMSPLGNHPVLRSTKSTGDLETFQQNQSKSLCCLPHVSSGSAQFLTPPMSPLGNHPVLRSTKSTGDLETFQQASSRCPAGYTKVPTPVEPGTRQTMRKKGWCTLTHQRSQSSEIHTVISSGANLIKKGYLYKWACLAQVWFRAWAVLHQGQLLFYNMEDDAVPEEILDLANYCLVPQCRRMQGSTRNRLSLDLGTREPCSAPGGISSLNVLILKDQMGKKAIHLSAESKEAREEWVAAIIKSSAIDASLQSLTLNGLDLDSSGRNTFSGVCLGDPRPRKPSMNPDVRQKLIWDLIASKHIPKYHRDRRSGQDQKRFADISNRYERAEHAAQRDGLRQMVQLQQRKISAALKLDGMFRSRRLVRRATSAAAEPAAGFESQLKELKDKLMALDRNLRRTHRETRNKLVKLSTQKALEMHALTTLGVMGGSGFNTKLVKCSRRYSEQPGHRFWAPITRPKAVSTAGLYKYNPRTTETSSDAWKEIAAFERFAKNFFAKRGQLETYLSMFQE</sequence>
<reference evidence="3" key="1">
    <citation type="submission" date="2020-11" db="EMBL/GenBank/DDBJ databases">
        <authorList>
            <person name="Tran Van P."/>
        </authorList>
    </citation>
    <scope>NUCLEOTIDE SEQUENCE</scope>
</reference>
<accession>A0A7R9BHY2</accession>
<keyword evidence="4" id="KW-1185">Reference proteome</keyword>
<organism evidence="3">
    <name type="scientific">Notodromas monacha</name>
    <dbReference type="NCBI Taxonomy" id="399045"/>
    <lineage>
        <taxon>Eukaryota</taxon>
        <taxon>Metazoa</taxon>
        <taxon>Ecdysozoa</taxon>
        <taxon>Arthropoda</taxon>
        <taxon>Crustacea</taxon>
        <taxon>Oligostraca</taxon>
        <taxon>Ostracoda</taxon>
        <taxon>Podocopa</taxon>
        <taxon>Podocopida</taxon>
        <taxon>Cypridocopina</taxon>
        <taxon>Cypridoidea</taxon>
        <taxon>Cyprididae</taxon>
        <taxon>Notodromas</taxon>
    </lineage>
</organism>
<dbReference type="Proteomes" id="UP000678499">
    <property type="component" value="Unassembled WGS sequence"/>
</dbReference>
<dbReference type="Gene3D" id="2.30.29.30">
    <property type="entry name" value="Pleckstrin-homology domain (PH domain)/Phosphotyrosine-binding domain (PTB)"/>
    <property type="match status" value="1"/>
</dbReference>
<dbReference type="Pfam" id="PF00169">
    <property type="entry name" value="PH"/>
    <property type="match status" value="1"/>
</dbReference>
<keyword evidence="1" id="KW-0175">Coiled coil</keyword>
<dbReference type="InterPro" id="IPR011993">
    <property type="entry name" value="PH-like_dom_sf"/>
</dbReference>
<feature type="coiled-coil region" evidence="1">
    <location>
        <begin position="398"/>
        <end position="425"/>
    </location>
</feature>
<protein>
    <recommendedName>
        <fullName evidence="2">PH domain-containing protein</fullName>
    </recommendedName>
</protein>
<dbReference type="AlphaFoldDB" id="A0A7R9BHY2"/>
<dbReference type="SMART" id="SM00233">
    <property type="entry name" value="PH"/>
    <property type="match status" value="1"/>
</dbReference>
<dbReference type="EMBL" id="OA882496">
    <property type="protein sequence ID" value="CAD7275678.1"/>
    <property type="molecule type" value="Genomic_DNA"/>
</dbReference>
<dbReference type="PROSITE" id="PS50003">
    <property type="entry name" value="PH_DOMAIN"/>
    <property type="match status" value="1"/>
</dbReference>
<dbReference type="EMBL" id="CAJPEX010000459">
    <property type="protein sequence ID" value="CAG0915830.1"/>
    <property type="molecule type" value="Genomic_DNA"/>
</dbReference>
<feature type="domain" description="PH" evidence="2">
    <location>
        <begin position="148"/>
        <end position="269"/>
    </location>
</feature>
<dbReference type="SUPFAM" id="SSF50729">
    <property type="entry name" value="PH domain-like"/>
    <property type="match status" value="1"/>
</dbReference>
<evidence type="ECO:0000259" key="2">
    <source>
        <dbReference type="PROSITE" id="PS50003"/>
    </source>
</evidence>
<gene>
    <name evidence="3" type="ORF">NMOB1V02_LOCUS3467</name>
</gene>
<dbReference type="InterPro" id="IPR001849">
    <property type="entry name" value="PH_domain"/>
</dbReference>